<dbReference type="Proteomes" id="UP000279841">
    <property type="component" value="Chromosome"/>
</dbReference>
<dbReference type="Gene3D" id="3.40.50.2000">
    <property type="entry name" value="Glycogen Phosphorylase B"/>
    <property type="match status" value="3"/>
</dbReference>
<dbReference type="GO" id="GO:0008184">
    <property type="term" value="F:glycogen phosphorylase activity"/>
    <property type="evidence" value="ECO:0007669"/>
    <property type="project" value="InterPro"/>
</dbReference>
<dbReference type="InterPro" id="IPR052182">
    <property type="entry name" value="Glycogen/Maltodextrin_Phosph"/>
</dbReference>
<evidence type="ECO:0000256" key="5">
    <source>
        <dbReference type="ARBA" id="ARBA00022533"/>
    </source>
</evidence>
<evidence type="ECO:0000256" key="7">
    <source>
        <dbReference type="ARBA" id="ARBA00022679"/>
    </source>
</evidence>
<evidence type="ECO:0000256" key="9">
    <source>
        <dbReference type="ARBA" id="ARBA00023277"/>
    </source>
</evidence>
<dbReference type="AlphaFoldDB" id="A0A3P4ARU4"/>
<keyword evidence="9" id="KW-0119">Carbohydrate metabolism</keyword>
<accession>A0A3P4ARU4</accession>
<keyword evidence="5" id="KW-0021">Allosteric enzyme</keyword>
<evidence type="ECO:0000256" key="3">
    <source>
        <dbReference type="ARBA" id="ARBA00006047"/>
    </source>
</evidence>
<dbReference type="PANTHER" id="PTHR42655:SF1">
    <property type="entry name" value="GLYCOGEN PHOSPHORYLASE"/>
    <property type="match status" value="1"/>
</dbReference>
<evidence type="ECO:0000256" key="1">
    <source>
        <dbReference type="ARBA" id="ARBA00001275"/>
    </source>
</evidence>
<keyword evidence="8 11" id="KW-0663">Pyridoxal phosphate</keyword>
<dbReference type="NCBIfam" id="TIGR02094">
    <property type="entry name" value="more_P_ylases"/>
    <property type="match status" value="1"/>
</dbReference>
<dbReference type="InterPro" id="IPR000811">
    <property type="entry name" value="Glyco_trans_35"/>
</dbReference>
<sequence length="819" mass="92025">MNVLGRITAMPDLPEPLEGLKEIAYNLWWSWNPEAAELFQELDPALWKRFRGNPVKLLLELDPARLEALSTSGYAARVQATREALRAYLEARRTKRGPLVAYFSAEYGFHSSLPIYAGGLGVLAGDHVKAASDLGLNLVGVGLFYHEGYFHQRLSPEGEQVEVYEPLRPEELPLVPVQDAEGRPVRVAVEFPGRLVHVGGYRVQVGAVPVYLLTTDLPENAPEDRQITARLYAAGLEARIQQELVLGIGGVRFLRALGLAPAFFHMNEGHSAFLGLERLRELVAEGYPFREALELVRASALFTTHTPVPAGHDAFPLDLVDRYLGGFWEKLGVDRDTFLGLGLEEKPWGPVFSMSNLALRTAAQANGVSRLHGEVSRNMFRHLWPGLLAEEVPIGHITNGVHTWTFLHPRLRRHYAEVFGPEWVERPEDPETWRVEGLGEAFWRIRQDLKLFLVREVRQRLYEQRRRNGEGPARLREAEKALDPEALTIGFARRFATYKRAVLLFKDPERLLRILKGPYPVQFVFAGKAHPKDEAGKAYLKELVSKIREYGLEDRMVVLEDYDMYLARVLTHGSDVWLNTPRRPMEASGTSGMKAALNGALNLSVLDGWWAEAYNGKNGFAIGDERIYESEEAQDVADAQALYDLLESEVIPLFYAKGLEGYSSGWMSMVHESLRTVGPYFSAGRMVRDYLALYERGALWEKEARARLEALRAFAEALPVFHALGVRSEVPGDLTLNGGRLEVGAVLEGEVPEALRPHLRVQLVVRRLGGGLEVVDLEEVAPGRYRAAFRPTRPGSYTYGLRLALVHPVTGRVEWVRWA</sequence>
<evidence type="ECO:0000256" key="10">
    <source>
        <dbReference type="ARBA" id="ARBA00025174"/>
    </source>
</evidence>
<dbReference type="Pfam" id="PF11897">
    <property type="entry name" value="DUF3417"/>
    <property type="match status" value="1"/>
</dbReference>
<dbReference type="SUPFAM" id="SSF53756">
    <property type="entry name" value="UDP-Glycosyltransferase/glycogen phosphorylase"/>
    <property type="match status" value="1"/>
</dbReference>
<dbReference type="RefSeq" id="WP_124104387.1">
    <property type="nucleotide sequence ID" value="NZ_LR027517.1"/>
</dbReference>
<reference evidence="13 14" key="1">
    <citation type="submission" date="2018-10" db="EMBL/GenBank/DDBJ databases">
        <authorList>
            <person name="Peiro R."/>
            <person name="Begona"/>
            <person name="Cbmso G."/>
            <person name="Lopez M."/>
            <person name="Gonzalez S."/>
            <person name="Sacristan E."/>
            <person name="Castillo E."/>
        </authorList>
    </citation>
    <scope>NUCLEOTIDE SEQUENCE [LARGE SCALE GENOMIC DNA]</scope>
    <source>
        <strain evidence="13">TTHNAR1</strain>
    </source>
</reference>
<comment type="catalytic activity">
    <reaction evidence="1">
        <text>[(1-&gt;4)-alpha-D-glucosyl](n) + phosphate = [(1-&gt;4)-alpha-D-glucosyl](n-1) + alpha-D-glucose 1-phosphate</text>
        <dbReference type="Rhea" id="RHEA:41732"/>
        <dbReference type="Rhea" id="RHEA-COMP:9584"/>
        <dbReference type="Rhea" id="RHEA-COMP:9586"/>
        <dbReference type="ChEBI" id="CHEBI:15444"/>
        <dbReference type="ChEBI" id="CHEBI:43474"/>
        <dbReference type="ChEBI" id="CHEBI:58601"/>
        <dbReference type="EC" id="2.4.1.1"/>
    </reaction>
</comment>
<comment type="similarity">
    <text evidence="3">Belongs to the glycogen phosphorylase family.</text>
</comment>
<dbReference type="PROSITE" id="PS00102">
    <property type="entry name" value="PHOSPHORYLASE"/>
    <property type="match status" value="1"/>
</dbReference>
<evidence type="ECO:0000259" key="12">
    <source>
        <dbReference type="Pfam" id="PF11897"/>
    </source>
</evidence>
<dbReference type="PANTHER" id="PTHR42655">
    <property type="entry name" value="GLYCOGEN PHOSPHORYLASE"/>
    <property type="match status" value="1"/>
</dbReference>
<keyword evidence="6" id="KW-0328">Glycosyltransferase</keyword>
<dbReference type="InterPro" id="IPR035090">
    <property type="entry name" value="Pyridoxal_P_attach_site"/>
</dbReference>
<evidence type="ECO:0000313" key="14">
    <source>
        <dbReference type="Proteomes" id="UP000279841"/>
    </source>
</evidence>
<feature type="domain" description="DUF3417" evidence="12">
    <location>
        <begin position="13"/>
        <end position="113"/>
    </location>
</feature>
<proteinExistence type="inferred from homology"/>
<dbReference type="GO" id="GO:0030170">
    <property type="term" value="F:pyridoxal phosphate binding"/>
    <property type="evidence" value="ECO:0007669"/>
    <property type="project" value="InterPro"/>
</dbReference>
<protein>
    <recommendedName>
        <fullName evidence="4">glycogen phosphorylase</fullName>
        <ecNumber evidence="4">2.4.1.1</ecNumber>
    </recommendedName>
</protein>
<dbReference type="EC" id="2.4.1.1" evidence="4"/>
<keyword evidence="7" id="KW-0808">Transferase</keyword>
<evidence type="ECO:0000256" key="6">
    <source>
        <dbReference type="ARBA" id="ARBA00022676"/>
    </source>
</evidence>
<name>A0A3P4ARU4_THETH</name>
<evidence type="ECO:0000256" key="4">
    <source>
        <dbReference type="ARBA" id="ARBA00012591"/>
    </source>
</evidence>
<dbReference type="InterPro" id="IPR011834">
    <property type="entry name" value="Agluc_phsphrylas"/>
</dbReference>
<dbReference type="GO" id="GO:0005975">
    <property type="term" value="P:carbohydrate metabolic process"/>
    <property type="evidence" value="ECO:0007669"/>
    <property type="project" value="InterPro"/>
</dbReference>
<dbReference type="Pfam" id="PF00343">
    <property type="entry name" value="Phosphorylase"/>
    <property type="match status" value="1"/>
</dbReference>
<dbReference type="InterPro" id="IPR024517">
    <property type="entry name" value="Glycogen_phosphorylase_DUF3417"/>
</dbReference>
<feature type="modified residue" description="N6-(pyridoxal phosphate)lysine" evidence="11">
    <location>
        <position position="594"/>
    </location>
</feature>
<dbReference type="PIRSF" id="PIRSF000460">
    <property type="entry name" value="Pprylas_GlgP"/>
    <property type="match status" value="1"/>
</dbReference>
<dbReference type="EMBL" id="LR027517">
    <property type="protein sequence ID" value="VCU52763.1"/>
    <property type="molecule type" value="Genomic_DNA"/>
</dbReference>
<organism evidence="13 14">
    <name type="scientific">Thermus thermophilus</name>
    <dbReference type="NCBI Taxonomy" id="274"/>
    <lineage>
        <taxon>Bacteria</taxon>
        <taxon>Thermotogati</taxon>
        <taxon>Deinococcota</taxon>
        <taxon>Deinococci</taxon>
        <taxon>Thermales</taxon>
        <taxon>Thermaceae</taxon>
        <taxon>Thermus</taxon>
    </lineage>
</organism>
<evidence type="ECO:0000256" key="2">
    <source>
        <dbReference type="ARBA" id="ARBA00001933"/>
    </source>
</evidence>
<evidence type="ECO:0000313" key="13">
    <source>
        <dbReference type="EMBL" id="VCU52763.1"/>
    </source>
</evidence>
<evidence type="ECO:0000256" key="8">
    <source>
        <dbReference type="ARBA" id="ARBA00022898"/>
    </source>
</evidence>
<comment type="cofactor">
    <cofactor evidence="2">
        <name>pyridoxal 5'-phosphate</name>
        <dbReference type="ChEBI" id="CHEBI:597326"/>
    </cofactor>
</comment>
<comment type="function">
    <text evidence="10">Phosphorylase is an important allosteric enzyme in carbohydrate metabolism. Enzymes from different sources differ in their regulatory mechanisms and in their natural substrates. However, all known phosphorylases share catalytic and structural properties.</text>
</comment>
<gene>
    <name evidence="13" type="primary">glgP</name>
    <name evidence="13" type="ORF">TTHN1_00517</name>
</gene>
<evidence type="ECO:0000256" key="11">
    <source>
        <dbReference type="PIRSR" id="PIRSR000460-1"/>
    </source>
</evidence>